<evidence type="ECO:0000256" key="1">
    <source>
        <dbReference type="SAM" id="Phobius"/>
    </source>
</evidence>
<sequence>MPIDILLNKNNENGYTLIEAIIQLSVLMLFSHVFAISIGWLYLMEETVTNPTETEWALFVEDVENYLIDLDMIIVQTGNKGIRFKKNGDEYDIEIYQNLIRKQKNRVGHEQMLLQVKTINTSIEDRLLYFSVEFMNGVKKEHTFYVTFNSE</sequence>
<keyword evidence="1" id="KW-0472">Membrane</keyword>
<organism evidence="2 3">
    <name type="scientific">Psychrobacillus mangrovi</name>
    <dbReference type="NCBI Taxonomy" id="3117745"/>
    <lineage>
        <taxon>Bacteria</taxon>
        <taxon>Bacillati</taxon>
        <taxon>Bacillota</taxon>
        <taxon>Bacilli</taxon>
        <taxon>Bacillales</taxon>
        <taxon>Bacillaceae</taxon>
        <taxon>Psychrobacillus</taxon>
    </lineage>
</organism>
<keyword evidence="3" id="KW-1185">Reference proteome</keyword>
<keyword evidence="1" id="KW-1133">Transmembrane helix</keyword>
<accession>A0ABU8F8R9</accession>
<dbReference type="RefSeq" id="WP_336498960.1">
    <property type="nucleotide sequence ID" value="NZ_JBAWSY010000019.1"/>
</dbReference>
<dbReference type="InterPro" id="IPR016977">
    <property type="entry name" value="ComGF"/>
</dbReference>
<dbReference type="NCBIfam" id="NF041002">
    <property type="entry name" value="pilin_ComGF"/>
    <property type="match status" value="1"/>
</dbReference>
<dbReference type="Proteomes" id="UP001364890">
    <property type="component" value="Unassembled WGS sequence"/>
</dbReference>
<reference evidence="2 3" key="1">
    <citation type="submission" date="2024-01" db="EMBL/GenBank/DDBJ databases">
        <title>Seven novel Bacillus-like species.</title>
        <authorList>
            <person name="Liu G."/>
        </authorList>
    </citation>
    <scope>NUCLEOTIDE SEQUENCE [LARGE SCALE GENOMIC DNA]</scope>
    <source>
        <strain evidence="2 3">FJAT-51614</strain>
    </source>
</reference>
<protein>
    <submittedName>
        <fullName evidence="2">Competence type IV pilus minor pilin ComGF</fullName>
    </submittedName>
</protein>
<evidence type="ECO:0000313" key="2">
    <source>
        <dbReference type="EMBL" id="MEI4771412.1"/>
    </source>
</evidence>
<proteinExistence type="predicted"/>
<evidence type="ECO:0000313" key="3">
    <source>
        <dbReference type="Proteomes" id="UP001364890"/>
    </source>
</evidence>
<comment type="caution">
    <text evidence="2">The sequence shown here is derived from an EMBL/GenBank/DDBJ whole genome shotgun (WGS) entry which is preliminary data.</text>
</comment>
<dbReference type="EMBL" id="JBAWSY010000019">
    <property type="protein sequence ID" value="MEI4771412.1"/>
    <property type="molecule type" value="Genomic_DNA"/>
</dbReference>
<dbReference type="Pfam" id="PF15980">
    <property type="entry name" value="ComGF"/>
    <property type="match status" value="1"/>
</dbReference>
<feature type="transmembrane region" description="Helical" evidence="1">
    <location>
        <begin position="20"/>
        <end position="43"/>
    </location>
</feature>
<keyword evidence="1" id="KW-0812">Transmembrane</keyword>
<name>A0ABU8F8R9_9BACI</name>
<gene>
    <name evidence="2" type="primary">comGF</name>
    <name evidence="2" type="ORF">WAX74_17435</name>
</gene>